<dbReference type="PANTHER" id="PTHR47212:SF2">
    <property type="entry name" value="DUF3741 DOMAIN-CONTAINING PROTEIN"/>
    <property type="match status" value="1"/>
</dbReference>
<reference evidence="1 2" key="1">
    <citation type="journal article" date="2024" name="G3 (Bethesda)">
        <title>Genome assembly of Hibiscus sabdariffa L. provides insights into metabolisms of medicinal natural products.</title>
        <authorList>
            <person name="Kim T."/>
        </authorList>
    </citation>
    <scope>NUCLEOTIDE SEQUENCE [LARGE SCALE GENOMIC DNA]</scope>
    <source>
        <strain evidence="1">TK-2024</strain>
        <tissue evidence="1">Old leaves</tissue>
    </source>
</reference>
<evidence type="ECO:0000313" key="1">
    <source>
        <dbReference type="EMBL" id="KAK8529383.1"/>
    </source>
</evidence>
<sequence length="112" mass="12865">MDRRLPRSPVLSPKSPAIYEKYKSGCAWGLIHFFNSHGNLISDEKCTNRQAKGDGYKRNKPSLLPNEEKIQYIDNCSMGHQLEAHYIERAQSLELMWRVGLVSYITAGYSKM</sequence>
<protein>
    <submittedName>
        <fullName evidence="1">Uncharacterized protein</fullName>
    </submittedName>
</protein>
<gene>
    <name evidence="1" type="ORF">V6N12_060165</name>
</gene>
<accession>A0ABR2D3M3</accession>
<evidence type="ECO:0000313" key="2">
    <source>
        <dbReference type="Proteomes" id="UP001472677"/>
    </source>
</evidence>
<name>A0ABR2D3M3_9ROSI</name>
<proteinExistence type="predicted"/>
<dbReference type="EMBL" id="JBBPBM010000036">
    <property type="protein sequence ID" value="KAK8529383.1"/>
    <property type="molecule type" value="Genomic_DNA"/>
</dbReference>
<organism evidence="1 2">
    <name type="scientific">Hibiscus sabdariffa</name>
    <name type="common">roselle</name>
    <dbReference type="NCBI Taxonomy" id="183260"/>
    <lineage>
        <taxon>Eukaryota</taxon>
        <taxon>Viridiplantae</taxon>
        <taxon>Streptophyta</taxon>
        <taxon>Embryophyta</taxon>
        <taxon>Tracheophyta</taxon>
        <taxon>Spermatophyta</taxon>
        <taxon>Magnoliopsida</taxon>
        <taxon>eudicotyledons</taxon>
        <taxon>Gunneridae</taxon>
        <taxon>Pentapetalae</taxon>
        <taxon>rosids</taxon>
        <taxon>malvids</taxon>
        <taxon>Malvales</taxon>
        <taxon>Malvaceae</taxon>
        <taxon>Malvoideae</taxon>
        <taxon>Hibiscus</taxon>
    </lineage>
</organism>
<keyword evidence="2" id="KW-1185">Reference proteome</keyword>
<dbReference type="PANTHER" id="PTHR47212">
    <property type="entry name" value="ADHESIN-LIKE PROTEIN, PUTATIVE (DUF3741)-RELATED"/>
    <property type="match status" value="1"/>
</dbReference>
<comment type="caution">
    <text evidence="1">The sequence shown here is derived from an EMBL/GenBank/DDBJ whole genome shotgun (WGS) entry which is preliminary data.</text>
</comment>
<dbReference type="Proteomes" id="UP001472677">
    <property type="component" value="Unassembled WGS sequence"/>
</dbReference>